<evidence type="ECO:0000256" key="4">
    <source>
        <dbReference type="ARBA" id="ARBA00022741"/>
    </source>
</evidence>
<evidence type="ECO:0000256" key="7">
    <source>
        <dbReference type="ARBA" id="ARBA00023146"/>
    </source>
</evidence>
<keyword evidence="4 9" id="KW-0547">Nucleotide-binding</keyword>
<evidence type="ECO:0000256" key="8">
    <source>
        <dbReference type="NCBIfam" id="TIGR00233"/>
    </source>
</evidence>
<organism evidence="10 11">
    <name type="scientific">Candidatus Hydrogenosomobacter endosymbioticus</name>
    <dbReference type="NCBI Taxonomy" id="2558174"/>
    <lineage>
        <taxon>Bacteria</taxon>
        <taxon>Pseudomonadati</taxon>
        <taxon>Pseudomonadota</taxon>
        <taxon>Alphaproteobacteria</taxon>
        <taxon>Holosporales</taxon>
        <taxon>Holosporaceae</taxon>
        <taxon>Candidatus Hydrogenosomobacter</taxon>
    </lineage>
</organism>
<dbReference type="PANTHER" id="PTHR43766:SF1">
    <property type="entry name" value="TRYPTOPHAN--TRNA LIGASE, MITOCHONDRIAL"/>
    <property type="match status" value="1"/>
</dbReference>
<evidence type="ECO:0000313" key="10">
    <source>
        <dbReference type="EMBL" id="BDB95974.1"/>
    </source>
</evidence>
<dbReference type="RefSeq" id="WP_236865252.1">
    <property type="nucleotide sequence ID" value="NZ_AP025225.1"/>
</dbReference>
<dbReference type="Pfam" id="PF00579">
    <property type="entry name" value="tRNA-synt_1b"/>
    <property type="match status" value="1"/>
</dbReference>
<dbReference type="NCBIfam" id="TIGR00233">
    <property type="entry name" value="trpS"/>
    <property type="match status" value="1"/>
</dbReference>
<protein>
    <recommendedName>
        <fullName evidence="2 8">Tryptophan--tRNA ligase</fullName>
        <ecNumber evidence="2 8">6.1.1.2</ecNumber>
    </recommendedName>
</protein>
<evidence type="ECO:0000313" key="11">
    <source>
        <dbReference type="Proteomes" id="UP001320209"/>
    </source>
</evidence>
<keyword evidence="7 9" id="KW-0030">Aminoacyl-tRNA synthetase</keyword>
<dbReference type="InterPro" id="IPR001412">
    <property type="entry name" value="aa-tRNA-synth_I_CS"/>
</dbReference>
<dbReference type="CDD" id="cd00806">
    <property type="entry name" value="TrpRS_core"/>
    <property type="match status" value="1"/>
</dbReference>
<dbReference type="EMBL" id="AP025225">
    <property type="protein sequence ID" value="BDB95974.1"/>
    <property type="molecule type" value="Genomic_DNA"/>
</dbReference>
<dbReference type="InterPro" id="IPR050203">
    <property type="entry name" value="Trp-tRNA_synthetase"/>
</dbReference>
<reference evidence="10" key="1">
    <citation type="submission" date="2021-10" db="EMBL/GenBank/DDBJ databases">
        <title>Genome Sequence of The Candidatus Hydrogeosomobacter endosymbioticus, an Intracellular Bacterial Symbiont of the Anaerobic Ciliate GW7.</title>
        <authorList>
            <person name="Shiohama Y."/>
            <person name="Shinzato N."/>
        </authorList>
    </citation>
    <scope>NUCLEOTIDE SEQUENCE [LARGE SCALE GENOMIC DNA]</scope>
    <source>
        <strain evidence="10">200920</strain>
    </source>
</reference>
<keyword evidence="6 9" id="KW-0648">Protein biosynthesis</keyword>
<dbReference type="InterPro" id="IPR002306">
    <property type="entry name" value="Trp-tRNA-ligase"/>
</dbReference>
<evidence type="ECO:0000256" key="3">
    <source>
        <dbReference type="ARBA" id="ARBA00022598"/>
    </source>
</evidence>
<dbReference type="PANTHER" id="PTHR43766">
    <property type="entry name" value="TRYPTOPHAN--TRNA LIGASE, MITOCHONDRIAL"/>
    <property type="match status" value="1"/>
</dbReference>
<dbReference type="SUPFAM" id="SSF52374">
    <property type="entry name" value="Nucleotidylyl transferase"/>
    <property type="match status" value="1"/>
</dbReference>
<gene>
    <name evidence="10" type="ORF">HYD_1070</name>
</gene>
<dbReference type="PRINTS" id="PR01039">
    <property type="entry name" value="TRNASYNTHTRP"/>
</dbReference>
<name>A0ABM7V889_9PROT</name>
<keyword evidence="3 9" id="KW-0436">Ligase</keyword>
<dbReference type="InterPro" id="IPR002305">
    <property type="entry name" value="aa-tRNA-synth_Ic"/>
</dbReference>
<evidence type="ECO:0000256" key="6">
    <source>
        <dbReference type="ARBA" id="ARBA00022917"/>
    </source>
</evidence>
<dbReference type="Gene3D" id="3.40.50.620">
    <property type="entry name" value="HUPs"/>
    <property type="match status" value="1"/>
</dbReference>
<keyword evidence="5 9" id="KW-0067">ATP-binding</keyword>
<dbReference type="EC" id="6.1.1.2" evidence="2 8"/>
<dbReference type="InterPro" id="IPR014729">
    <property type="entry name" value="Rossmann-like_a/b/a_fold"/>
</dbReference>
<dbReference type="PROSITE" id="PS00178">
    <property type="entry name" value="AA_TRNA_LIGASE_I"/>
    <property type="match status" value="1"/>
</dbReference>
<evidence type="ECO:0000256" key="2">
    <source>
        <dbReference type="ARBA" id="ARBA00013161"/>
    </source>
</evidence>
<accession>A0ABM7V889</accession>
<dbReference type="Gene3D" id="1.10.240.10">
    <property type="entry name" value="Tyrosyl-Transfer RNA Synthetase"/>
    <property type="match status" value="1"/>
</dbReference>
<evidence type="ECO:0000256" key="9">
    <source>
        <dbReference type="RuleBase" id="RU363036"/>
    </source>
</evidence>
<proteinExistence type="inferred from homology"/>
<keyword evidence="11" id="KW-1185">Reference proteome</keyword>
<sequence>MEIEKNKVMLTGDRPTGALHLGHYVGSLLSRVEMQSKFDSYIMVADAQALTDNFSTPEKVRANVYEVVKDYIAVGIDPKKATIFVQSQVQELAELTFYYLNLVTISRLERNPTVKSELQQKEFGQSIPAGFLCYPVSQAADITAFKAEIIPVGEDQLPLIETCNEIVRKFNRIYRAEILLEAKASLSREARLIGIDGKQKASKSLGNAIMLCDEEDVVKEKVFSMFTDPNHIHVNDPGNVEVNVVFTYLDAFHDDRDEIDTLKQKYRKGGLGDKVIKSLLNDTLQKILFPIRERRKSITKNQIDEILIAGTEKSRAVAAVTLSQVKGVMGLSYW</sequence>
<evidence type="ECO:0000256" key="5">
    <source>
        <dbReference type="ARBA" id="ARBA00022840"/>
    </source>
</evidence>
<dbReference type="Proteomes" id="UP001320209">
    <property type="component" value="Chromosome"/>
</dbReference>
<dbReference type="GO" id="GO:0016874">
    <property type="term" value="F:ligase activity"/>
    <property type="evidence" value="ECO:0007669"/>
    <property type="project" value="UniProtKB-KW"/>
</dbReference>
<comment type="similarity">
    <text evidence="1 9">Belongs to the class-I aminoacyl-tRNA synthetase family.</text>
</comment>
<evidence type="ECO:0000256" key="1">
    <source>
        <dbReference type="ARBA" id="ARBA00005594"/>
    </source>
</evidence>